<dbReference type="Proteomes" id="UP000761411">
    <property type="component" value="Unassembled WGS sequence"/>
</dbReference>
<dbReference type="EMBL" id="QTKX01000003">
    <property type="protein sequence ID" value="MBS8266471.1"/>
    <property type="molecule type" value="Genomic_DNA"/>
</dbReference>
<keyword evidence="2" id="KW-1185">Reference proteome</keyword>
<dbReference type="AlphaFoldDB" id="A0A944CPG7"/>
<name>A0A944CPG7_9BACI</name>
<gene>
    <name evidence="1" type="ORF">DYI25_18785</name>
</gene>
<evidence type="ECO:0000313" key="2">
    <source>
        <dbReference type="Proteomes" id="UP000761411"/>
    </source>
</evidence>
<protein>
    <submittedName>
        <fullName evidence="1">Uncharacterized protein</fullName>
    </submittedName>
</protein>
<organism evidence="1 2">
    <name type="scientific">Mesobacillus boroniphilus</name>
    <dbReference type="NCBI Taxonomy" id="308892"/>
    <lineage>
        <taxon>Bacteria</taxon>
        <taxon>Bacillati</taxon>
        <taxon>Bacillota</taxon>
        <taxon>Bacilli</taxon>
        <taxon>Bacillales</taxon>
        <taxon>Bacillaceae</taxon>
        <taxon>Mesobacillus</taxon>
    </lineage>
</organism>
<comment type="caution">
    <text evidence="1">The sequence shown here is derived from an EMBL/GenBank/DDBJ whole genome shotgun (WGS) entry which is preliminary data.</text>
</comment>
<accession>A0A944CPG7</accession>
<proteinExistence type="predicted"/>
<sequence length="196" mass="21576">MEETILKRITLVKTVLIFVSSLFVCYVAQPVYAQVDMSGVTFIKSETKRDPELEKAFSKEFGLKPGEDNVRYFYNRVDLNEDGASETFVYLTGPILCGTGGCSGLVLQRANGGYKVISRFSLVRTPVIISNDKTNGWKDIIMYVSGGGIEPGYKVLKFDGHTYPLNPSIQPDVKSGKIKGIGIIGDDVTENPGIEY</sequence>
<evidence type="ECO:0000313" key="1">
    <source>
        <dbReference type="EMBL" id="MBS8266471.1"/>
    </source>
</evidence>
<reference evidence="1 2" key="1">
    <citation type="journal article" date="2021" name="Microorganisms">
        <title>Bacterial Dimethylsulfoniopropionate Biosynthesis in the East China Sea.</title>
        <authorList>
            <person name="Liu J."/>
            <person name="Zhang Y."/>
            <person name="Liu J."/>
            <person name="Zhong H."/>
            <person name="Williams B.T."/>
            <person name="Zheng Y."/>
            <person name="Curson A.R.J."/>
            <person name="Sun C."/>
            <person name="Sun H."/>
            <person name="Song D."/>
            <person name="Wagner Mackenzie B."/>
            <person name="Bermejo Martinez A."/>
            <person name="Todd J.D."/>
            <person name="Zhang X.H."/>
        </authorList>
    </citation>
    <scope>NUCLEOTIDE SEQUENCE [LARGE SCALE GENOMIC DNA]</scope>
    <source>
        <strain evidence="1 2">ESS08</strain>
    </source>
</reference>